<proteinExistence type="predicted"/>
<feature type="compositionally biased region" description="Basic and acidic residues" evidence="1">
    <location>
        <begin position="253"/>
        <end position="271"/>
    </location>
</feature>
<comment type="caution">
    <text evidence="2">The sequence shown here is derived from an EMBL/GenBank/DDBJ whole genome shotgun (WGS) entry which is preliminary data.</text>
</comment>
<accession>A0A9K3CQ28</accession>
<dbReference type="OrthoDB" id="273382at2759"/>
<feature type="compositionally biased region" description="Basic and acidic residues" evidence="1">
    <location>
        <begin position="136"/>
        <end position="151"/>
    </location>
</feature>
<feature type="compositionally biased region" description="Basic and acidic residues" evidence="1">
    <location>
        <begin position="219"/>
        <end position="228"/>
    </location>
</feature>
<protein>
    <submittedName>
        <fullName evidence="2">Uncharacterized protein</fullName>
    </submittedName>
</protein>
<evidence type="ECO:0000256" key="1">
    <source>
        <dbReference type="SAM" id="MobiDB-lite"/>
    </source>
</evidence>
<reference evidence="2 3" key="1">
    <citation type="journal article" date="2018" name="PLoS ONE">
        <title>The draft genome of Kipferlia bialata reveals reductive genome evolution in fornicate parasites.</title>
        <authorList>
            <person name="Tanifuji G."/>
            <person name="Takabayashi S."/>
            <person name="Kume K."/>
            <person name="Takagi M."/>
            <person name="Nakayama T."/>
            <person name="Kamikawa R."/>
            <person name="Inagaki Y."/>
            <person name="Hashimoto T."/>
        </authorList>
    </citation>
    <scope>NUCLEOTIDE SEQUENCE [LARGE SCALE GENOMIC DNA]</scope>
    <source>
        <strain evidence="2">NY0173</strain>
    </source>
</reference>
<sequence>MRRGQQIKQDKTEAYKALGAIKQKGGVSSPSTVDPFSFATEKRAEERQQRHPVLCLEVALGNGRVGLLGLHRGDDPAAVVSQFSDLYSLGVRDRDTLLQVLLQKIETHVPDHVVNVSGATRTGHSTRQMRQSRGTPKAEAERERRRERAAEEAEEAERDAERDAERAEEEDREVVTPRHPDPTPMPHHTEVALGQGEREEGVSPTARPHAYASGPSVDDLERQVEESISHLLQRRSSPSLPAEATLQGEAEADAEREGAWSRLMDEGERDVGSTMDLPLD</sequence>
<organism evidence="2 3">
    <name type="scientific">Kipferlia bialata</name>
    <dbReference type="NCBI Taxonomy" id="797122"/>
    <lineage>
        <taxon>Eukaryota</taxon>
        <taxon>Metamonada</taxon>
        <taxon>Carpediemonas-like organisms</taxon>
        <taxon>Kipferlia</taxon>
    </lineage>
</organism>
<dbReference type="AlphaFoldDB" id="A0A9K3CQ28"/>
<dbReference type="EMBL" id="BDIP01000207">
    <property type="protein sequence ID" value="GIQ80627.1"/>
    <property type="molecule type" value="Genomic_DNA"/>
</dbReference>
<dbReference type="Proteomes" id="UP000265618">
    <property type="component" value="Unassembled WGS sequence"/>
</dbReference>
<keyword evidence="3" id="KW-1185">Reference proteome</keyword>
<name>A0A9K3CQ28_9EUKA</name>
<evidence type="ECO:0000313" key="2">
    <source>
        <dbReference type="EMBL" id="GIQ80627.1"/>
    </source>
</evidence>
<evidence type="ECO:0000313" key="3">
    <source>
        <dbReference type="Proteomes" id="UP000265618"/>
    </source>
</evidence>
<feature type="compositionally biased region" description="Polar residues" evidence="1">
    <location>
        <begin position="117"/>
        <end position="134"/>
    </location>
</feature>
<feature type="region of interest" description="Disordered" evidence="1">
    <location>
        <begin position="113"/>
        <end position="280"/>
    </location>
</feature>
<gene>
    <name evidence="2" type="ORF">KIPB_001455</name>
</gene>